<evidence type="ECO:0000256" key="6">
    <source>
        <dbReference type="RuleBase" id="RU004136"/>
    </source>
</evidence>
<comment type="pathway">
    <text evidence="6">Cell wall biogenesis; peptidoglycan biosynthesis.</text>
</comment>
<evidence type="ECO:0000259" key="7">
    <source>
        <dbReference type="Pfam" id="PF02875"/>
    </source>
</evidence>
<dbReference type="Gene3D" id="3.40.1190.10">
    <property type="entry name" value="Mur-like, catalytic domain"/>
    <property type="match status" value="1"/>
</dbReference>
<dbReference type="GO" id="GO:0005737">
    <property type="term" value="C:cytoplasm"/>
    <property type="evidence" value="ECO:0007669"/>
    <property type="project" value="UniProtKB-SubCell"/>
</dbReference>
<dbReference type="InterPro" id="IPR036565">
    <property type="entry name" value="Mur-like_cat_sf"/>
</dbReference>
<dbReference type="SUPFAM" id="SSF53244">
    <property type="entry name" value="MurD-like peptide ligases, peptide-binding domain"/>
    <property type="match status" value="1"/>
</dbReference>
<dbReference type="GO" id="GO:0008360">
    <property type="term" value="P:regulation of cell shape"/>
    <property type="evidence" value="ECO:0007669"/>
    <property type="project" value="UniProtKB-KW"/>
</dbReference>
<dbReference type="InterPro" id="IPR036615">
    <property type="entry name" value="Mur_ligase_C_dom_sf"/>
</dbReference>
<dbReference type="Proteomes" id="UP000037175">
    <property type="component" value="Unassembled WGS sequence"/>
</dbReference>
<keyword evidence="2 6" id="KW-0132">Cell division</keyword>
<keyword evidence="1 9" id="KW-0436">Ligase</keyword>
<evidence type="ECO:0000256" key="3">
    <source>
        <dbReference type="ARBA" id="ARBA00022741"/>
    </source>
</evidence>
<dbReference type="InterPro" id="IPR004101">
    <property type="entry name" value="Mur_ligase_C"/>
</dbReference>
<evidence type="ECO:0000256" key="1">
    <source>
        <dbReference type="ARBA" id="ARBA00022598"/>
    </source>
</evidence>
<dbReference type="Pfam" id="PF02875">
    <property type="entry name" value="Mur_ligase_C"/>
    <property type="match status" value="1"/>
</dbReference>
<sequence>MLDNVQTLCKVTNGVLRQGDPQQKIAGIMSRCKAVKPGQVYFDVKGGPGSDENILVALDKGAVALVISKHKKKLPFNNHKISVIAVPKVWDAFWDCVSYHRDQFNIPVVGVTGTSGKTTTKEMIASIFKKKWGKILKTEQNLNLPSFVPGHIMRLTAEHKAAVFEIGMNRRGHVAKQSRVIKPMIGIITNIGQAHVGMLGSKEAVIEEKGSIIKGIPKNGYLLINADDENSGKLDLSSFQGKTLRFGIKNKADYVAEDIATGLDFVSFKTVIYGKEEQIRVPISGKHNVYNALAAIAASTLLNIEVKYIKQGLAGFRRPKLRLQLVKGINDSLLINDTYNANPDSVIAGLEVLKELAKDKTSIAVLGNMLEQGVFTNEAHQRVGRHVQELGINYLITIGKLARQIAVGARKHGMPEEKIKSFDQRYEGSFYLKKHMPHRAVCLFKGSRAVYLDKMVEYLKDPAASPQTIQIIR</sequence>
<keyword evidence="6" id="KW-0961">Cell wall biogenesis/degradation</keyword>
<protein>
    <recommendedName>
        <fullName evidence="6">UDP-N-acetylmuramoyl-tripeptide--D-alanyl-D-alanine ligase</fullName>
        <ecNumber evidence="6">6.3.2.10</ecNumber>
    </recommendedName>
</protein>
<dbReference type="AlphaFoldDB" id="A0A0L6W5C8"/>
<dbReference type="GO" id="GO:0051301">
    <property type="term" value="P:cell division"/>
    <property type="evidence" value="ECO:0007669"/>
    <property type="project" value="UniProtKB-KW"/>
</dbReference>
<comment type="function">
    <text evidence="6">Involved in cell wall formation. Catalyzes the final step in the synthesis of UDP-N-acetylmuramoyl-pentapeptide, the precursor of murein.</text>
</comment>
<comment type="subcellular location">
    <subcellularLocation>
        <location evidence="6">Cytoplasm</location>
    </subcellularLocation>
</comment>
<evidence type="ECO:0000313" key="10">
    <source>
        <dbReference type="Proteomes" id="UP000037175"/>
    </source>
</evidence>
<keyword evidence="4" id="KW-0067">ATP-binding</keyword>
<dbReference type="GO" id="GO:0009252">
    <property type="term" value="P:peptidoglycan biosynthetic process"/>
    <property type="evidence" value="ECO:0007669"/>
    <property type="project" value="UniProtKB-UniPathway"/>
</dbReference>
<dbReference type="PANTHER" id="PTHR43024">
    <property type="entry name" value="UDP-N-ACETYLMURAMOYL-TRIPEPTIDE--D-ALANYL-D-ALANINE LIGASE"/>
    <property type="match status" value="1"/>
</dbReference>
<evidence type="ECO:0000256" key="5">
    <source>
        <dbReference type="ARBA" id="ARBA00023306"/>
    </source>
</evidence>
<dbReference type="PATRIC" id="fig|281456.6.peg.371"/>
<dbReference type="GO" id="GO:0005524">
    <property type="term" value="F:ATP binding"/>
    <property type="evidence" value="ECO:0007669"/>
    <property type="project" value="UniProtKB-KW"/>
</dbReference>
<keyword evidence="6" id="KW-0573">Peptidoglycan synthesis</keyword>
<evidence type="ECO:0000313" key="9">
    <source>
        <dbReference type="EMBL" id="KNZ70676.1"/>
    </source>
</evidence>
<dbReference type="GO" id="GO:0071555">
    <property type="term" value="P:cell wall organization"/>
    <property type="evidence" value="ECO:0007669"/>
    <property type="project" value="UniProtKB-KW"/>
</dbReference>
<dbReference type="GO" id="GO:0008766">
    <property type="term" value="F:UDP-N-acetylmuramoylalanyl-D-glutamyl-2,6-diaminopimelate-D-alanyl-D-alanine ligase activity"/>
    <property type="evidence" value="ECO:0007669"/>
    <property type="project" value="RHEA"/>
</dbReference>
<dbReference type="EMBL" id="LGTE01000002">
    <property type="protein sequence ID" value="KNZ70676.1"/>
    <property type="molecule type" value="Genomic_DNA"/>
</dbReference>
<dbReference type="Pfam" id="PF08245">
    <property type="entry name" value="Mur_ligase_M"/>
    <property type="match status" value="1"/>
</dbReference>
<keyword evidence="5 6" id="KW-0131">Cell cycle</keyword>
<evidence type="ECO:0000259" key="8">
    <source>
        <dbReference type="Pfam" id="PF08245"/>
    </source>
</evidence>
<dbReference type="Gene3D" id="3.90.190.20">
    <property type="entry name" value="Mur ligase, C-terminal domain"/>
    <property type="match status" value="1"/>
</dbReference>
<comment type="caution">
    <text evidence="9">The sequence shown here is derived from an EMBL/GenBank/DDBJ whole genome shotgun (WGS) entry which is preliminary data.</text>
</comment>
<keyword evidence="10" id="KW-1185">Reference proteome</keyword>
<accession>A0A0L6W5C8</accession>
<dbReference type="UniPathway" id="UPA00219"/>
<evidence type="ECO:0000256" key="2">
    <source>
        <dbReference type="ARBA" id="ARBA00022618"/>
    </source>
</evidence>
<dbReference type="EC" id="6.3.2.10" evidence="6"/>
<dbReference type="PANTHER" id="PTHR43024:SF1">
    <property type="entry name" value="UDP-N-ACETYLMURAMOYL-TRIPEPTIDE--D-ALANYL-D-ALANINE LIGASE"/>
    <property type="match status" value="1"/>
</dbReference>
<evidence type="ECO:0000256" key="4">
    <source>
        <dbReference type="ARBA" id="ARBA00022840"/>
    </source>
</evidence>
<organism evidence="9 10">
    <name type="scientific">Thermincola ferriacetica</name>
    <dbReference type="NCBI Taxonomy" id="281456"/>
    <lineage>
        <taxon>Bacteria</taxon>
        <taxon>Bacillati</taxon>
        <taxon>Bacillota</taxon>
        <taxon>Clostridia</taxon>
        <taxon>Eubacteriales</taxon>
        <taxon>Thermincolaceae</taxon>
        <taxon>Thermincola</taxon>
    </lineage>
</organism>
<dbReference type="InterPro" id="IPR005863">
    <property type="entry name" value="UDP-N-AcMur_synth"/>
</dbReference>
<dbReference type="NCBIfam" id="TIGR01143">
    <property type="entry name" value="murF"/>
    <property type="match status" value="1"/>
</dbReference>
<dbReference type="SUPFAM" id="SSF53623">
    <property type="entry name" value="MurD-like peptide ligases, catalytic domain"/>
    <property type="match status" value="1"/>
</dbReference>
<comment type="catalytic activity">
    <reaction evidence="6">
        <text>D-alanyl-D-alanine + UDP-N-acetyl-alpha-D-muramoyl-L-alanyl-gamma-D-glutamyl-meso-2,6-diaminopimelate + ATP = UDP-N-acetyl-alpha-D-muramoyl-L-alanyl-gamma-D-glutamyl-meso-2,6-diaminopimeloyl-D-alanyl-D-alanine + ADP + phosphate + H(+)</text>
        <dbReference type="Rhea" id="RHEA:28374"/>
        <dbReference type="ChEBI" id="CHEBI:15378"/>
        <dbReference type="ChEBI" id="CHEBI:30616"/>
        <dbReference type="ChEBI" id="CHEBI:43474"/>
        <dbReference type="ChEBI" id="CHEBI:57822"/>
        <dbReference type="ChEBI" id="CHEBI:61386"/>
        <dbReference type="ChEBI" id="CHEBI:83905"/>
        <dbReference type="ChEBI" id="CHEBI:456216"/>
        <dbReference type="EC" id="6.3.2.10"/>
    </reaction>
</comment>
<keyword evidence="6" id="KW-0133">Cell shape</keyword>
<proteinExistence type="predicted"/>
<name>A0A0L6W5C8_9FIRM</name>
<dbReference type="InterPro" id="IPR051046">
    <property type="entry name" value="MurCDEF_CellWall_CoF430Synth"/>
</dbReference>
<keyword evidence="3" id="KW-0547">Nucleotide-binding</keyword>
<gene>
    <name evidence="9" type="ORF">Tfer_0354</name>
</gene>
<reference evidence="10" key="1">
    <citation type="submission" date="2015-07" db="EMBL/GenBank/DDBJ databases">
        <title>Complete Genome of Thermincola ferriacetica strain Z-0001T.</title>
        <authorList>
            <person name="Lusk B."/>
            <person name="Badalamenti J.P."/>
            <person name="Parameswaran P."/>
            <person name="Bond D.R."/>
            <person name="Torres C.I."/>
        </authorList>
    </citation>
    <scope>NUCLEOTIDE SEQUENCE [LARGE SCALE GENOMIC DNA]</scope>
    <source>
        <strain evidence="10">Z-0001</strain>
    </source>
</reference>
<dbReference type="InterPro" id="IPR013221">
    <property type="entry name" value="Mur_ligase_cen"/>
</dbReference>
<feature type="domain" description="Mur ligase C-terminal" evidence="7">
    <location>
        <begin position="322"/>
        <end position="448"/>
    </location>
</feature>
<feature type="domain" description="Mur ligase central" evidence="8">
    <location>
        <begin position="111"/>
        <end position="298"/>
    </location>
</feature>
<dbReference type="GO" id="GO:0047480">
    <property type="term" value="F:UDP-N-acetylmuramoyl-tripeptide-D-alanyl-D-alanine ligase activity"/>
    <property type="evidence" value="ECO:0007669"/>
    <property type="project" value="UniProtKB-EC"/>
</dbReference>